<dbReference type="InterPro" id="IPR004127">
    <property type="entry name" value="Prefoldin_subunit_alpha"/>
</dbReference>
<dbReference type="EMBL" id="OA882712">
    <property type="protein sequence ID" value="CAD7276660.1"/>
    <property type="molecule type" value="Genomic_DNA"/>
</dbReference>
<evidence type="ECO:0000256" key="3">
    <source>
        <dbReference type="PIRNR" id="PIRNR016396"/>
    </source>
</evidence>
<dbReference type="Proteomes" id="UP000678499">
    <property type="component" value="Unassembled WGS sequence"/>
</dbReference>
<dbReference type="OrthoDB" id="6375174at2759"/>
<protein>
    <recommendedName>
        <fullName evidence="3">Prefoldin subunit 3</fullName>
    </recommendedName>
</protein>
<dbReference type="InterPro" id="IPR009053">
    <property type="entry name" value="Prefoldin"/>
</dbReference>
<organism evidence="5">
    <name type="scientific">Notodromas monacha</name>
    <dbReference type="NCBI Taxonomy" id="399045"/>
    <lineage>
        <taxon>Eukaryota</taxon>
        <taxon>Metazoa</taxon>
        <taxon>Ecdysozoa</taxon>
        <taxon>Arthropoda</taxon>
        <taxon>Crustacea</taxon>
        <taxon>Oligostraca</taxon>
        <taxon>Ostracoda</taxon>
        <taxon>Podocopa</taxon>
        <taxon>Podocopida</taxon>
        <taxon>Cypridocopina</taxon>
        <taxon>Cypridoidea</taxon>
        <taxon>Cyprididae</taxon>
        <taxon>Notodromas</taxon>
    </lineage>
</organism>
<comment type="subunit">
    <text evidence="3">Heterohexamer of two PFD-alpha type and four PFD-beta type subunits.</text>
</comment>
<comment type="function">
    <text evidence="3">Binds specifically to cytosolic chaperonin (c-CPN) and transfers target proteins to it. Binds to nascent polypeptide chain and promotes folding in an environment in which there are many competing pathways for nonnative proteins.</text>
</comment>
<dbReference type="GO" id="GO:0005737">
    <property type="term" value="C:cytoplasm"/>
    <property type="evidence" value="ECO:0007669"/>
    <property type="project" value="TreeGrafter"/>
</dbReference>
<evidence type="ECO:0000256" key="2">
    <source>
        <dbReference type="ARBA" id="ARBA00023186"/>
    </source>
</evidence>
<dbReference type="FunFam" id="1.10.287.370:FF:000001">
    <property type="entry name" value="Prefoldin subunit 3"/>
    <property type="match status" value="1"/>
</dbReference>
<keyword evidence="6" id="KW-1185">Reference proteome</keyword>
<dbReference type="Gene3D" id="1.10.287.370">
    <property type="match status" value="1"/>
</dbReference>
<dbReference type="PANTHER" id="PTHR12409:SF0">
    <property type="entry name" value="PREFOLDIN SUBUNIT 3"/>
    <property type="match status" value="1"/>
</dbReference>
<dbReference type="GO" id="GO:0016272">
    <property type="term" value="C:prefoldin complex"/>
    <property type="evidence" value="ECO:0007669"/>
    <property type="project" value="UniProtKB-UniRule"/>
</dbReference>
<evidence type="ECO:0000256" key="1">
    <source>
        <dbReference type="ARBA" id="ARBA00010048"/>
    </source>
</evidence>
<dbReference type="GO" id="GO:0006457">
    <property type="term" value="P:protein folding"/>
    <property type="evidence" value="ECO:0007669"/>
    <property type="project" value="UniProtKB-UniRule"/>
</dbReference>
<dbReference type="PANTHER" id="PTHR12409">
    <property type="entry name" value="PREFOLDIN SUBUNIT 3"/>
    <property type="match status" value="1"/>
</dbReference>
<dbReference type="EMBL" id="CAJPEX010000675">
    <property type="protein sequence ID" value="CAG0916812.1"/>
    <property type="molecule type" value="Genomic_DNA"/>
</dbReference>
<feature type="region of interest" description="Disordered" evidence="4">
    <location>
        <begin position="1"/>
        <end position="20"/>
    </location>
</feature>
<dbReference type="PIRSF" id="PIRSF016396">
    <property type="entry name" value="Prefoldin_subunit_3"/>
    <property type="match status" value="1"/>
</dbReference>
<dbReference type="InterPro" id="IPR016655">
    <property type="entry name" value="PFD3"/>
</dbReference>
<dbReference type="SUPFAM" id="SSF46579">
    <property type="entry name" value="Prefoldin"/>
    <property type="match status" value="1"/>
</dbReference>
<dbReference type="GO" id="GO:0007017">
    <property type="term" value="P:microtubule-based process"/>
    <property type="evidence" value="ECO:0007669"/>
    <property type="project" value="TreeGrafter"/>
</dbReference>
<dbReference type="CDD" id="cd23156">
    <property type="entry name" value="Prefoldin_3"/>
    <property type="match status" value="1"/>
</dbReference>
<reference evidence="5" key="1">
    <citation type="submission" date="2020-11" db="EMBL/GenBank/DDBJ databases">
        <authorList>
            <person name="Tran Van P."/>
        </authorList>
    </citation>
    <scope>NUCLEOTIDE SEQUENCE</scope>
</reference>
<gene>
    <name evidence="5" type="ORF">NMOB1V02_LOCUS4411</name>
</gene>
<dbReference type="AlphaFoldDB" id="A0A7R9BKB2"/>
<dbReference type="GO" id="GO:0007021">
    <property type="term" value="P:tubulin complex assembly"/>
    <property type="evidence" value="ECO:0007669"/>
    <property type="project" value="TreeGrafter"/>
</dbReference>
<accession>A0A7R9BKB2</accession>
<evidence type="ECO:0000313" key="5">
    <source>
        <dbReference type="EMBL" id="CAD7276660.1"/>
    </source>
</evidence>
<comment type="similarity">
    <text evidence="1 3">Belongs to the prefoldin subunit alpha family.</text>
</comment>
<proteinExistence type="inferred from homology"/>
<evidence type="ECO:0000313" key="6">
    <source>
        <dbReference type="Proteomes" id="UP000678499"/>
    </source>
</evidence>
<sequence length="195" mass="22299">MDPPPTRPEDPEKKSHAGIPEAEFVEDVDAYMNHPDHDRKSEDVLKQFDEMHSKYRFMELNLTQKKRKLRVQLPDLEKSLELVKKLKEESAKKSGNGLPAHFLISEQLFAKATIPPTKTVCLWLGANVMLEYTLEDAEALLTQNMTVAKKNLGIIQHDLDFLKDQITTTEVNMARVYNWDVKRRQAAKAAGDAIQ</sequence>
<dbReference type="Pfam" id="PF02996">
    <property type="entry name" value="Prefoldin"/>
    <property type="match status" value="1"/>
</dbReference>
<keyword evidence="2 3" id="KW-0143">Chaperone</keyword>
<dbReference type="GO" id="GO:0015631">
    <property type="term" value="F:tubulin binding"/>
    <property type="evidence" value="ECO:0007669"/>
    <property type="project" value="TreeGrafter"/>
</dbReference>
<name>A0A7R9BKB2_9CRUS</name>
<evidence type="ECO:0000256" key="4">
    <source>
        <dbReference type="SAM" id="MobiDB-lite"/>
    </source>
</evidence>